<dbReference type="InterPro" id="IPR056884">
    <property type="entry name" value="NPHP3-like_N"/>
</dbReference>
<sequence>ESDNLKILQWLNAVEVNSIFDKVREKCHPRTGQWFLQSKTFERFKGGVDKCIWINGIPGAGKTILSCVVSLDVRDGIYTPSTGLAYFFFSYTDKAKQNTFNMLSSIAAQLVQRISNIPPNIVTLYNNNKTRPPTSVILEVITHLAGCFKQTHIVLDALDEIHTEERPSLLKALTEILANARLSNIYLLMTSRREPYLVDGFRNFLLEEISLSTPKVDDDIKLYVIEIVDKEPKLSKWSVELREEIVQTLSVKAKGMYELFTIFRAIF</sequence>
<organism evidence="3 4">
    <name type="scientific">Sphaerobolus stellatus (strain SS14)</name>
    <dbReference type="NCBI Taxonomy" id="990650"/>
    <lineage>
        <taxon>Eukaryota</taxon>
        <taxon>Fungi</taxon>
        <taxon>Dikarya</taxon>
        <taxon>Basidiomycota</taxon>
        <taxon>Agaricomycotina</taxon>
        <taxon>Agaricomycetes</taxon>
        <taxon>Phallomycetidae</taxon>
        <taxon>Geastrales</taxon>
        <taxon>Sphaerobolaceae</taxon>
        <taxon>Sphaerobolus</taxon>
    </lineage>
</organism>
<feature type="domain" description="NACHT" evidence="2">
    <location>
        <begin position="50"/>
        <end position="192"/>
    </location>
</feature>
<dbReference type="AlphaFoldDB" id="A0A0C9VNI6"/>
<dbReference type="InterPro" id="IPR007111">
    <property type="entry name" value="NACHT_NTPase"/>
</dbReference>
<reference evidence="3 4" key="1">
    <citation type="submission" date="2014-06" db="EMBL/GenBank/DDBJ databases">
        <title>Evolutionary Origins and Diversification of the Mycorrhizal Mutualists.</title>
        <authorList>
            <consortium name="DOE Joint Genome Institute"/>
            <consortium name="Mycorrhizal Genomics Consortium"/>
            <person name="Kohler A."/>
            <person name="Kuo A."/>
            <person name="Nagy L.G."/>
            <person name="Floudas D."/>
            <person name="Copeland A."/>
            <person name="Barry K.W."/>
            <person name="Cichocki N."/>
            <person name="Veneault-Fourrey C."/>
            <person name="LaButti K."/>
            <person name="Lindquist E.A."/>
            <person name="Lipzen A."/>
            <person name="Lundell T."/>
            <person name="Morin E."/>
            <person name="Murat C."/>
            <person name="Riley R."/>
            <person name="Ohm R."/>
            <person name="Sun H."/>
            <person name="Tunlid A."/>
            <person name="Henrissat B."/>
            <person name="Grigoriev I.V."/>
            <person name="Hibbett D.S."/>
            <person name="Martin F."/>
        </authorList>
    </citation>
    <scope>NUCLEOTIDE SEQUENCE [LARGE SCALE GENOMIC DNA]</scope>
    <source>
        <strain evidence="3 4">SS14</strain>
    </source>
</reference>
<proteinExistence type="predicted"/>
<dbReference type="PANTHER" id="PTHR10039:SF16">
    <property type="entry name" value="GPI INOSITOL-DEACYLASE"/>
    <property type="match status" value="1"/>
</dbReference>
<dbReference type="SUPFAM" id="SSF52540">
    <property type="entry name" value="P-loop containing nucleoside triphosphate hydrolases"/>
    <property type="match status" value="1"/>
</dbReference>
<name>A0A0C9VNI6_SPHS4</name>
<gene>
    <name evidence="3" type="ORF">M422DRAFT_169820</name>
</gene>
<protein>
    <recommendedName>
        <fullName evidence="2">NACHT domain-containing protein</fullName>
    </recommendedName>
</protein>
<feature type="non-terminal residue" evidence="3">
    <location>
        <position position="267"/>
    </location>
</feature>
<dbReference type="InterPro" id="IPR027417">
    <property type="entry name" value="P-loop_NTPase"/>
</dbReference>
<evidence type="ECO:0000259" key="2">
    <source>
        <dbReference type="PROSITE" id="PS50837"/>
    </source>
</evidence>
<dbReference type="PROSITE" id="PS50837">
    <property type="entry name" value="NACHT"/>
    <property type="match status" value="1"/>
</dbReference>
<evidence type="ECO:0000313" key="4">
    <source>
        <dbReference type="Proteomes" id="UP000054279"/>
    </source>
</evidence>
<evidence type="ECO:0000313" key="3">
    <source>
        <dbReference type="EMBL" id="KIJ43577.1"/>
    </source>
</evidence>
<keyword evidence="4" id="KW-1185">Reference proteome</keyword>
<dbReference type="EMBL" id="KN837122">
    <property type="protein sequence ID" value="KIJ43577.1"/>
    <property type="molecule type" value="Genomic_DNA"/>
</dbReference>
<dbReference type="OrthoDB" id="7464126at2759"/>
<dbReference type="Gene3D" id="3.40.50.300">
    <property type="entry name" value="P-loop containing nucleotide triphosphate hydrolases"/>
    <property type="match status" value="1"/>
</dbReference>
<evidence type="ECO:0000256" key="1">
    <source>
        <dbReference type="ARBA" id="ARBA00022737"/>
    </source>
</evidence>
<dbReference type="Pfam" id="PF24883">
    <property type="entry name" value="NPHP3_N"/>
    <property type="match status" value="1"/>
</dbReference>
<dbReference type="HOGENOM" id="CLU_000288_34_5_1"/>
<keyword evidence="1" id="KW-0677">Repeat</keyword>
<dbReference type="Proteomes" id="UP000054279">
    <property type="component" value="Unassembled WGS sequence"/>
</dbReference>
<dbReference type="PANTHER" id="PTHR10039">
    <property type="entry name" value="AMELOGENIN"/>
    <property type="match status" value="1"/>
</dbReference>
<accession>A0A0C9VNI6</accession>